<dbReference type="KEGG" id="fer:FNB15_03140"/>
<evidence type="ECO:0000259" key="1">
    <source>
        <dbReference type="Pfam" id="PF00483"/>
    </source>
</evidence>
<dbReference type="InterPro" id="IPR029044">
    <property type="entry name" value="Nucleotide-diphossugar_trans"/>
</dbReference>
<evidence type="ECO:0000313" key="3">
    <source>
        <dbReference type="Proteomes" id="UP000317496"/>
    </source>
</evidence>
<dbReference type="GO" id="GO:0016740">
    <property type="term" value="F:transferase activity"/>
    <property type="evidence" value="ECO:0007669"/>
    <property type="project" value="UniProtKB-KW"/>
</dbReference>
<dbReference type="SUPFAM" id="SSF53448">
    <property type="entry name" value="Nucleotide-diphospho-sugar transferases"/>
    <property type="match status" value="1"/>
</dbReference>
<feature type="domain" description="Nucleotidyl transferase" evidence="1">
    <location>
        <begin position="16"/>
        <end position="233"/>
    </location>
</feature>
<reference evidence="2 3" key="1">
    <citation type="submission" date="2019-07" db="EMBL/GenBank/DDBJ databases">
        <title>Genome sequencing for Ferrovibrio sp. K5.</title>
        <authorList>
            <person name="Park S.-J."/>
        </authorList>
    </citation>
    <scope>NUCLEOTIDE SEQUENCE [LARGE SCALE GENOMIC DNA]</scope>
    <source>
        <strain evidence="2 3">K5</strain>
    </source>
</reference>
<dbReference type="Gene3D" id="3.90.550.10">
    <property type="entry name" value="Spore Coat Polysaccharide Biosynthesis Protein SpsA, Chain A"/>
    <property type="match status" value="1"/>
</dbReference>
<gene>
    <name evidence="2" type="ORF">FNB15_03140</name>
</gene>
<dbReference type="PANTHER" id="PTHR22572">
    <property type="entry name" value="SUGAR-1-PHOSPHATE GUANYL TRANSFERASE"/>
    <property type="match status" value="1"/>
</dbReference>
<dbReference type="AlphaFoldDB" id="A0A516GXT8"/>
<dbReference type="RefSeq" id="WP_144067314.1">
    <property type="nucleotide sequence ID" value="NZ_CP041636.1"/>
</dbReference>
<keyword evidence="2" id="KW-0808">Transferase</keyword>
<dbReference type="Proteomes" id="UP000317496">
    <property type="component" value="Chromosome"/>
</dbReference>
<dbReference type="EMBL" id="CP041636">
    <property type="protein sequence ID" value="QDO96333.1"/>
    <property type="molecule type" value="Genomic_DNA"/>
</dbReference>
<dbReference type="OrthoDB" id="9814110at2"/>
<evidence type="ECO:0000313" key="2">
    <source>
        <dbReference type="EMBL" id="QDO96333.1"/>
    </source>
</evidence>
<keyword evidence="3" id="KW-1185">Reference proteome</keyword>
<protein>
    <submittedName>
        <fullName evidence="2">Nucleotidyl transferase</fullName>
    </submittedName>
</protein>
<dbReference type="InterPro" id="IPR050486">
    <property type="entry name" value="Mannose-1P_guanyltransferase"/>
</dbReference>
<organism evidence="2 3">
    <name type="scientific">Ferrovibrio terrae</name>
    <dbReference type="NCBI Taxonomy" id="2594003"/>
    <lineage>
        <taxon>Bacteria</taxon>
        <taxon>Pseudomonadati</taxon>
        <taxon>Pseudomonadota</taxon>
        <taxon>Alphaproteobacteria</taxon>
        <taxon>Rhodospirillales</taxon>
        <taxon>Rhodospirillaceae</taxon>
        <taxon>Ferrovibrio</taxon>
    </lineage>
</organism>
<accession>A0A516GXT8</accession>
<sequence>MSAVKPAVLAGLNVAVLAGGLGTRLRGVLDDRPKILAPVAGRAFLDHLLDAFALAGVERVLLCLGHMADSVLSHLKVCKPALSVDCIVEPHPLGTGGALRYARSRLRGDRLLVVNGDTWLGFDLPRLAASFDPQVMAGTLVYVEVDDAGRYGRLDINHEERITAFLEKDATHHGGGMVNGGVYLLSDQLLDQLSAGTAISLERDFLEKLPPRTLHAFRASGPFIDIGTPESLAIAGSVVRQAMFGRAV</sequence>
<name>A0A516GXT8_9PROT</name>
<dbReference type="InterPro" id="IPR005835">
    <property type="entry name" value="NTP_transferase_dom"/>
</dbReference>
<dbReference type="Pfam" id="PF00483">
    <property type="entry name" value="NTP_transferase"/>
    <property type="match status" value="1"/>
</dbReference>
<proteinExistence type="predicted"/>